<dbReference type="InterPro" id="IPR036282">
    <property type="entry name" value="Glutathione-S-Trfase_C_sf"/>
</dbReference>
<dbReference type="EC" id="2.5.1.18" evidence="3"/>
<dbReference type="GO" id="GO:0006749">
    <property type="term" value="P:glutathione metabolic process"/>
    <property type="evidence" value="ECO:0007669"/>
    <property type="project" value="TreeGrafter"/>
</dbReference>
<protein>
    <recommendedName>
        <fullName evidence="3">glutathione transferase</fullName>
        <ecNumber evidence="3">2.5.1.18</ecNumber>
    </recommendedName>
    <alternativeName>
        <fullName evidence="5">GST class-theta</fullName>
    </alternativeName>
</protein>
<organism evidence="9">
    <name type="scientific">Lutzomyia longipalpis</name>
    <name type="common">Sand fly</name>
    <dbReference type="NCBI Taxonomy" id="7200"/>
    <lineage>
        <taxon>Eukaryota</taxon>
        <taxon>Metazoa</taxon>
        <taxon>Ecdysozoa</taxon>
        <taxon>Arthropoda</taxon>
        <taxon>Hexapoda</taxon>
        <taxon>Insecta</taxon>
        <taxon>Pterygota</taxon>
        <taxon>Neoptera</taxon>
        <taxon>Endopterygota</taxon>
        <taxon>Diptera</taxon>
        <taxon>Nematocera</taxon>
        <taxon>Psychodoidea</taxon>
        <taxon>Psychodidae</taxon>
        <taxon>Lutzomyia</taxon>
        <taxon>Lutzomyia</taxon>
    </lineage>
</organism>
<dbReference type="InterPro" id="IPR004046">
    <property type="entry name" value="GST_C"/>
</dbReference>
<dbReference type="PROSITE" id="PS50405">
    <property type="entry name" value="GST_CTER"/>
    <property type="match status" value="1"/>
</dbReference>
<dbReference type="SFLD" id="SFLDS00019">
    <property type="entry name" value="Glutathione_Transferase_(cytos"/>
    <property type="match status" value="1"/>
</dbReference>
<dbReference type="PROSITE" id="PS50404">
    <property type="entry name" value="GST_NTER"/>
    <property type="match status" value="1"/>
</dbReference>
<feature type="domain" description="GST C-terminal" evidence="8">
    <location>
        <begin position="89"/>
        <end position="208"/>
    </location>
</feature>
<comment type="similarity">
    <text evidence="1">Belongs to the GST superfamily. Theta family.</text>
</comment>
<dbReference type="Pfam" id="PF00043">
    <property type="entry name" value="GST_C"/>
    <property type="match status" value="1"/>
</dbReference>
<evidence type="ECO:0000313" key="9">
    <source>
        <dbReference type="EMBL" id="MBC1172073.1"/>
    </source>
</evidence>
<evidence type="ECO:0000256" key="2">
    <source>
        <dbReference type="ARBA" id="ARBA00011738"/>
    </source>
</evidence>
<sequence length="221" mass="25398">MAPLKYYYYPEGAPNRAALLTIRNLNLDAEVIFVDLRKGEHLAEKFVKLNPQRCMPLLDDDGFILWESRAISQYLVTTRAPGSPLYPTDPKKRATVDARLHLDCTLHAISRSFFYPIHSLGETKIPDPPKQRLYKLLGHLNDMMEGQKFVAGDEPTIADFSLLASFSTYYHAGANVRDLRNLMAWYRRCEALPGFQENEKEARAFGQMFKSKISVKDHWDE</sequence>
<proteinExistence type="inferred from homology"/>
<dbReference type="EMBL" id="GITU01003370">
    <property type="protein sequence ID" value="MBC1172073.1"/>
    <property type="molecule type" value="Transcribed_RNA"/>
</dbReference>
<reference evidence="9" key="1">
    <citation type="journal article" date="2020" name="BMC">
        <title>Leishmania infection induces a limited differential gene expression in the sand fly midgut.</title>
        <authorList>
            <person name="Coutinho-Abreu I.V."/>
            <person name="Serafim T.D."/>
            <person name="Meneses C."/>
            <person name="Kamhawi S."/>
            <person name="Oliveira F."/>
            <person name="Valenzuela J.G."/>
        </authorList>
    </citation>
    <scope>NUCLEOTIDE SEQUENCE</scope>
    <source>
        <strain evidence="9">Jacobina</strain>
        <tissue evidence="9">Midgut</tissue>
    </source>
</reference>
<dbReference type="SFLD" id="SFLDG00358">
    <property type="entry name" value="Main_(cytGST)"/>
    <property type="match status" value="1"/>
</dbReference>
<dbReference type="CDD" id="cd03177">
    <property type="entry name" value="GST_C_Delta_Epsilon"/>
    <property type="match status" value="1"/>
</dbReference>
<comment type="catalytic activity">
    <reaction evidence="6">
        <text>RX + glutathione = an S-substituted glutathione + a halide anion + H(+)</text>
        <dbReference type="Rhea" id="RHEA:16437"/>
        <dbReference type="ChEBI" id="CHEBI:15378"/>
        <dbReference type="ChEBI" id="CHEBI:16042"/>
        <dbReference type="ChEBI" id="CHEBI:17792"/>
        <dbReference type="ChEBI" id="CHEBI:57925"/>
        <dbReference type="ChEBI" id="CHEBI:90779"/>
        <dbReference type="EC" id="2.5.1.18"/>
    </reaction>
</comment>
<dbReference type="InterPro" id="IPR040079">
    <property type="entry name" value="Glutathione_S-Trfase"/>
</dbReference>
<evidence type="ECO:0000256" key="5">
    <source>
        <dbReference type="ARBA" id="ARBA00041523"/>
    </source>
</evidence>
<dbReference type="PANTHER" id="PTHR43969">
    <property type="entry name" value="GLUTATHIONE S TRANSFERASE D10, ISOFORM A-RELATED"/>
    <property type="match status" value="1"/>
</dbReference>
<dbReference type="InterPro" id="IPR036249">
    <property type="entry name" value="Thioredoxin-like_sf"/>
</dbReference>
<dbReference type="SUPFAM" id="SSF52833">
    <property type="entry name" value="Thioredoxin-like"/>
    <property type="match status" value="1"/>
</dbReference>
<dbReference type="KEGG" id="lll:129789970"/>
<evidence type="ECO:0000256" key="1">
    <source>
        <dbReference type="ARBA" id="ARBA00009899"/>
    </source>
</evidence>
<dbReference type="AlphaFoldDB" id="A0A7G3AKX5"/>
<comment type="subunit">
    <text evidence="2">Homodimer.</text>
</comment>
<dbReference type="SUPFAM" id="SSF47616">
    <property type="entry name" value="GST C-terminal domain-like"/>
    <property type="match status" value="1"/>
</dbReference>
<evidence type="ECO:0000256" key="6">
    <source>
        <dbReference type="ARBA" id="ARBA00047960"/>
    </source>
</evidence>
<dbReference type="InterPro" id="IPR010987">
    <property type="entry name" value="Glutathione-S-Trfase_C-like"/>
</dbReference>
<keyword evidence="4 9" id="KW-0808">Transferase</keyword>
<dbReference type="InterPro" id="IPR004045">
    <property type="entry name" value="Glutathione_S-Trfase_N"/>
</dbReference>
<feature type="domain" description="GST N-terminal" evidence="7">
    <location>
        <begin position="2"/>
        <end position="83"/>
    </location>
</feature>
<dbReference type="FunFam" id="1.20.1050.10:FF:000007">
    <property type="entry name" value="Glutathione S-transferase 1-1"/>
    <property type="match status" value="1"/>
</dbReference>
<evidence type="ECO:0000256" key="3">
    <source>
        <dbReference type="ARBA" id="ARBA00012452"/>
    </source>
</evidence>
<evidence type="ECO:0000259" key="8">
    <source>
        <dbReference type="PROSITE" id="PS50405"/>
    </source>
</evidence>
<dbReference type="GO" id="GO:0004364">
    <property type="term" value="F:glutathione transferase activity"/>
    <property type="evidence" value="ECO:0007669"/>
    <property type="project" value="UniProtKB-EC"/>
</dbReference>
<dbReference type="Pfam" id="PF02798">
    <property type="entry name" value="GST_N"/>
    <property type="match status" value="1"/>
</dbReference>
<dbReference type="Gene3D" id="3.40.30.10">
    <property type="entry name" value="Glutaredoxin"/>
    <property type="match status" value="1"/>
</dbReference>
<dbReference type="GeneID" id="129789970"/>
<dbReference type="RefSeq" id="XP_055683094.1">
    <property type="nucleotide sequence ID" value="XM_055827119.1"/>
</dbReference>
<accession>A0A7G3AKX5</accession>
<evidence type="ECO:0000256" key="4">
    <source>
        <dbReference type="ARBA" id="ARBA00022679"/>
    </source>
</evidence>
<dbReference type="OrthoDB" id="2309723at2759"/>
<name>A0A7G3AKX5_LUTLO</name>
<evidence type="ECO:0000259" key="7">
    <source>
        <dbReference type="PROSITE" id="PS50404"/>
    </source>
</evidence>
<dbReference type="Gene3D" id="1.20.1050.10">
    <property type="match status" value="1"/>
</dbReference>
<dbReference type="VEuPathDB" id="VectorBase:LLONM1_003022"/>
<dbReference type="PANTHER" id="PTHR43969:SF9">
    <property type="entry name" value="GLUTATHIONE S TRANSFERASE D10, ISOFORM A-RELATED"/>
    <property type="match status" value="1"/>
</dbReference>